<gene>
    <name evidence="6" type="ORF">EV139_1927</name>
</gene>
<comment type="caution">
    <text evidence="6">The sequence shown here is derived from an EMBL/GenBank/DDBJ whole genome shotgun (WGS) entry which is preliminary data.</text>
</comment>
<keyword evidence="2 5" id="KW-0812">Transmembrane</keyword>
<evidence type="ECO:0000313" key="6">
    <source>
        <dbReference type="EMBL" id="RZT64509.1"/>
    </source>
</evidence>
<dbReference type="GO" id="GO:0008168">
    <property type="term" value="F:methyltransferase activity"/>
    <property type="evidence" value="ECO:0007669"/>
    <property type="project" value="UniProtKB-KW"/>
</dbReference>
<keyword evidence="6" id="KW-0808">Transferase</keyword>
<dbReference type="EMBL" id="SHKI01000005">
    <property type="protein sequence ID" value="RZT64509.1"/>
    <property type="molecule type" value="Genomic_DNA"/>
</dbReference>
<comment type="subcellular location">
    <subcellularLocation>
        <location evidence="1">Endomembrane system</location>
        <topology evidence="1">Multi-pass membrane protein</topology>
    </subcellularLocation>
</comment>
<reference evidence="6 7" key="1">
    <citation type="journal article" date="2015" name="Stand. Genomic Sci.">
        <title>Genomic Encyclopedia of Bacterial and Archaeal Type Strains, Phase III: the genomes of soil and plant-associated and newly described type strains.</title>
        <authorList>
            <person name="Whitman W.B."/>
            <person name="Woyke T."/>
            <person name="Klenk H.P."/>
            <person name="Zhou Y."/>
            <person name="Lilburn T.G."/>
            <person name="Beck B.J."/>
            <person name="De Vos P."/>
            <person name="Vandamme P."/>
            <person name="Eisen J.A."/>
            <person name="Garrity G."/>
            <person name="Hugenholtz P."/>
            <person name="Kyrpides N.C."/>
        </authorList>
    </citation>
    <scope>NUCLEOTIDE SEQUENCE [LARGE SCALE GENOMIC DNA]</scope>
    <source>
        <strain evidence="6 7">RF6</strain>
    </source>
</reference>
<evidence type="ECO:0000256" key="3">
    <source>
        <dbReference type="ARBA" id="ARBA00022989"/>
    </source>
</evidence>
<dbReference type="Proteomes" id="UP000291832">
    <property type="component" value="Unassembled WGS sequence"/>
</dbReference>
<dbReference type="InterPro" id="IPR007318">
    <property type="entry name" value="Phopholipid_MeTrfase"/>
</dbReference>
<name>A0A4V6MCG7_9MICO</name>
<proteinExistence type="predicted"/>
<evidence type="ECO:0000313" key="7">
    <source>
        <dbReference type="Proteomes" id="UP000291832"/>
    </source>
</evidence>
<evidence type="ECO:0000256" key="2">
    <source>
        <dbReference type="ARBA" id="ARBA00022692"/>
    </source>
</evidence>
<evidence type="ECO:0000256" key="4">
    <source>
        <dbReference type="ARBA" id="ARBA00023136"/>
    </source>
</evidence>
<dbReference type="Gene3D" id="1.20.120.1630">
    <property type="match status" value="1"/>
</dbReference>
<dbReference type="Pfam" id="PF04191">
    <property type="entry name" value="PEMT"/>
    <property type="match status" value="1"/>
</dbReference>
<evidence type="ECO:0000256" key="1">
    <source>
        <dbReference type="ARBA" id="ARBA00004127"/>
    </source>
</evidence>
<dbReference type="RefSeq" id="WP_198677527.1">
    <property type="nucleotide sequence ID" value="NZ_SHKI01000005.1"/>
</dbReference>
<protein>
    <submittedName>
        <fullName evidence="6">Protein-S-isoprenylcysteine O-methyltransferase Ste14</fullName>
    </submittedName>
</protein>
<dbReference type="GO" id="GO:0032259">
    <property type="term" value="P:methylation"/>
    <property type="evidence" value="ECO:0007669"/>
    <property type="project" value="UniProtKB-KW"/>
</dbReference>
<sequence>MAAIAAAAQVAVSPGKRPTRFSVAAAGVIAVPALYLLVGSVVRFRKHRTTVDPRAAAEATSLVTGGPNAWSRNPMYAGMLGLLVAHSVARRSAVAALPAAGFAVWIDRAQIPPEEQHLEARFGARYVAYTRRVRRWI</sequence>
<keyword evidence="4 5" id="KW-0472">Membrane</keyword>
<evidence type="ECO:0000256" key="5">
    <source>
        <dbReference type="SAM" id="Phobius"/>
    </source>
</evidence>
<keyword evidence="7" id="KW-1185">Reference proteome</keyword>
<organism evidence="6 7">
    <name type="scientific">Leucobacter luti</name>
    <dbReference type="NCBI Taxonomy" id="340320"/>
    <lineage>
        <taxon>Bacteria</taxon>
        <taxon>Bacillati</taxon>
        <taxon>Actinomycetota</taxon>
        <taxon>Actinomycetes</taxon>
        <taxon>Micrococcales</taxon>
        <taxon>Microbacteriaceae</taxon>
        <taxon>Leucobacter</taxon>
    </lineage>
</organism>
<dbReference type="GO" id="GO:0012505">
    <property type="term" value="C:endomembrane system"/>
    <property type="evidence" value="ECO:0007669"/>
    <property type="project" value="UniProtKB-SubCell"/>
</dbReference>
<accession>A0A4V6MCG7</accession>
<dbReference type="AlphaFoldDB" id="A0A4V6MCG7"/>
<feature type="transmembrane region" description="Helical" evidence="5">
    <location>
        <begin position="21"/>
        <end position="38"/>
    </location>
</feature>
<keyword evidence="6" id="KW-0489">Methyltransferase</keyword>
<keyword evidence="3 5" id="KW-1133">Transmembrane helix</keyword>